<dbReference type="EMBL" id="CAJNNV010003691">
    <property type="protein sequence ID" value="CAE8589423.1"/>
    <property type="molecule type" value="Genomic_DNA"/>
</dbReference>
<accession>A0A813DK74</accession>
<comment type="caution">
    <text evidence="1">The sequence shown here is derived from an EMBL/GenBank/DDBJ whole genome shotgun (WGS) entry which is preliminary data.</text>
</comment>
<dbReference type="AlphaFoldDB" id="A0A813DK74"/>
<gene>
    <name evidence="1" type="ORF">PGLA1383_LOCUS8185</name>
</gene>
<keyword evidence="2" id="KW-1185">Reference proteome</keyword>
<protein>
    <submittedName>
        <fullName evidence="1">Uncharacterized protein</fullName>
    </submittedName>
</protein>
<evidence type="ECO:0000313" key="2">
    <source>
        <dbReference type="Proteomes" id="UP000654075"/>
    </source>
</evidence>
<sequence length="400" mass="42289">MGLLVSFATGASLGGRVGPYLAPSWSAEFGCRVGTICPQSHGFYFHDRPHSRNRQTWTLPFGLFRPGVVAHTDTLNRGSWHNMTVGQASDAVCKPFPQAHYFDPMSGLDNGIHMGSRVVEGTACEVWTASLPDGTRTAACIAEDGVPRELNSTANLLIGFKGNASLRFKNVRVGALSEETFAQTTACASNYPTPPCSVPGSTQVTTLDLYRIRSASEPDEIQNRNTGDALGDMGFLCGEEAGKMFHGSVITHWRLTASTSWGQYAYCVYIGGQNVCTGGTDRLVGRESSFGLGSGPLQGQCSENADCGSWFSLPAAGQCRPGEAVGSRGCTWGEAVALRSVAASCLFEERLLAASCKREQGHAPFAKSAAILAAALASSDPEKGGCPDVPTALSRQSIMV</sequence>
<evidence type="ECO:0000313" key="1">
    <source>
        <dbReference type="EMBL" id="CAE8589423.1"/>
    </source>
</evidence>
<reference evidence="1" key="1">
    <citation type="submission" date="2021-02" db="EMBL/GenBank/DDBJ databases">
        <authorList>
            <person name="Dougan E. K."/>
            <person name="Rhodes N."/>
            <person name="Thang M."/>
            <person name="Chan C."/>
        </authorList>
    </citation>
    <scope>NUCLEOTIDE SEQUENCE</scope>
</reference>
<organism evidence="1 2">
    <name type="scientific">Polarella glacialis</name>
    <name type="common">Dinoflagellate</name>
    <dbReference type="NCBI Taxonomy" id="89957"/>
    <lineage>
        <taxon>Eukaryota</taxon>
        <taxon>Sar</taxon>
        <taxon>Alveolata</taxon>
        <taxon>Dinophyceae</taxon>
        <taxon>Suessiales</taxon>
        <taxon>Suessiaceae</taxon>
        <taxon>Polarella</taxon>
    </lineage>
</organism>
<dbReference type="OrthoDB" id="408641at2759"/>
<dbReference type="Proteomes" id="UP000654075">
    <property type="component" value="Unassembled WGS sequence"/>
</dbReference>
<proteinExistence type="predicted"/>
<name>A0A813DK74_POLGL</name>